<dbReference type="NCBIfam" id="TIGR03125">
    <property type="entry name" value="citrate_citG"/>
    <property type="match status" value="1"/>
</dbReference>
<evidence type="ECO:0000256" key="1">
    <source>
        <dbReference type="ARBA" id="ARBA00001210"/>
    </source>
</evidence>
<reference evidence="7 8" key="1">
    <citation type="journal article" date="2012" name="PLoS ONE">
        <title>Edwardsiella comparative phylogenomics reveal the new intra/inter-species taxonomic relationships, virulence evolution and niche adaptation mechanisms.</title>
        <authorList>
            <person name="Yang M."/>
            <person name="Lv Y."/>
            <person name="Xiao J."/>
            <person name="Wu H."/>
            <person name="Zheng H."/>
            <person name="Liu Q."/>
            <person name="Zhang Y."/>
            <person name="Wang Q."/>
        </authorList>
    </citation>
    <scope>NUCLEOTIDE SEQUENCE [LARGE SCALE GENOMIC DNA]</scope>
    <source>
        <strain evidence="8">080813</strain>
    </source>
</reference>
<organism evidence="7 8">
    <name type="scientific">Edwardsiella anguillarum ET080813</name>
    <dbReference type="NCBI Taxonomy" id="667120"/>
    <lineage>
        <taxon>Bacteria</taxon>
        <taxon>Pseudomonadati</taxon>
        <taxon>Pseudomonadota</taxon>
        <taxon>Gammaproteobacteria</taxon>
        <taxon>Enterobacterales</taxon>
        <taxon>Hafniaceae</taxon>
        <taxon>Edwardsiella</taxon>
    </lineage>
</organism>
<dbReference type="Gene3D" id="1.10.4200.10">
    <property type="entry name" value="Triphosphoribosyl-dephospho-CoA protein"/>
    <property type="match status" value="2"/>
</dbReference>
<dbReference type="InterPro" id="IPR017551">
    <property type="entry name" value="TriPribosyl-deP-CoA_syn_CitG"/>
</dbReference>
<evidence type="ECO:0000256" key="2">
    <source>
        <dbReference type="ARBA" id="ARBA00006812"/>
    </source>
</evidence>
<evidence type="ECO:0000313" key="7">
    <source>
        <dbReference type="EMBL" id="AIJ08426.1"/>
    </source>
</evidence>
<dbReference type="Proteomes" id="UP000028681">
    <property type="component" value="Chromosome"/>
</dbReference>
<keyword evidence="7" id="KW-0328">Glycosyltransferase</keyword>
<sequence>MHNPTTHSPHRLSLSQACHHCATLGWRAMLAEVNLTPKPGLVDRHNSGAHRDMAHSDFVRSADAIAPWLARFVEYGADSAALDGGSVLPGLRALGVACETDMFRATAGVNTHKGSIFSLGLLCAAAGRSHQRGQPLTPARLCGYAAQFCRGLVARELTSLRPAQASTAGQRLFITLGITGARGEAEAGYPLVLNLALPHYQRALAAGRDPELALLDTLVQLMAHNQDTNVAARGGESGLRWMQQRAAALLATGGIRTPADLQALRRFDAECIDHHLSPGGSADLLILTWFLAHLCYPILQAEH</sequence>
<dbReference type="GO" id="GO:0051191">
    <property type="term" value="P:prosthetic group biosynthetic process"/>
    <property type="evidence" value="ECO:0007669"/>
    <property type="project" value="TreeGrafter"/>
</dbReference>
<dbReference type="GO" id="GO:0046917">
    <property type="term" value="F:triphosphoribosyl-dephospho-CoA synthase activity"/>
    <property type="evidence" value="ECO:0007669"/>
    <property type="project" value="UniProtKB-UniRule"/>
</dbReference>
<dbReference type="EC" id="2.4.2.52" evidence="6"/>
<comment type="catalytic activity">
    <reaction evidence="1 6">
        <text>3'-dephospho-CoA + ATP = 2'-(5''-triphospho-alpha-D-ribosyl)-3'-dephospho-CoA + adenine</text>
        <dbReference type="Rhea" id="RHEA:15117"/>
        <dbReference type="ChEBI" id="CHEBI:16708"/>
        <dbReference type="ChEBI" id="CHEBI:30616"/>
        <dbReference type="ChEBI" id="CHEBI:57328"/>
        <dbReference type="ChEBI" id="CHEBI:61378"/>
        <dbReference type="EC" id="2.4.2.52"/>
    </reaction>
</comment>
<protein>
    <recommendedName>
        <fullName evidence="6">Probable 2-(5''-triphosphoribosyl)-3'-dephosphocoenzyme-A synthase</fullName>
        <shortName evidence="6">2-(5''-triphosphoribosyl)-3'-dephospho-CoA synthase</shortName>
        <ecNumber evidence="6">2.4.2.52</ecNumber>
    </recommendedName>
</protein>
<keyword evidence="3 6" id="KW-0808">Transferase</keyword>
<dbReference type="HOGENOM" id="CLU_056179_1_0_6"/>
<evidence type="ECO:0000256" key="5">
    <source>
        <dbReference type="ARBA" id="ARBA00022840"/>
    </source>
</evidence>
<dbReference type="Pfam" id="PF01874">
    <property type="entry name" value="CitG"/>
    <property type="match status" value="1"/>
</dbReference>
<dbReference type="PANTHER" id="PTHR30201">
    <property type="entry name" value="TRIPHOSPHORIBOSYL-DEPHOSPHO-COA SYNTHASE"/>
    <property type="match status" value="1"/>
</dbReference>
<keyword evidence="5 6" id="KW-0067">ATP-binding</keyword>
<evidence type="ECO:0000256" key="3">
    <source>
        <dbReference type="ARBA" id="ARBA00022679"/>
    </source>
</evidence>
<dbReference type="GO" id="GO:0005524">
    <property type="term" value="F:ATP binding"/>
    <property type="evidence" value="ECO:0007669"/>
    <property type="project" value="UniProtKB-KW"/>
</dbReference>
<dbReference type="KEGG" id="ete:ETEE_1980"/>
<gene>
    <name evidence="6 7" type="primary">citG</name>
    <name evidence="7" type="ORF">ETEE_1980</name>
</gene>
<evidence type="ECO:0000256" key="6">
    <source>
        <dbReference type="HAMAP-Rule" id="MF_00397"/>
    </source>
</evidence>
<dbReference type="AlphaFoldDB" id="A0A076LKK1"/>
<dbReference type="PANTHER" id="PTHR30201:SF2">
    <property type="entry name" value="2-(5''-TRIPHOSPHORIBOSYL)-3'-DEPHOSPHOCOENZYME-A SYNTHASE"/>
    <property type="match status" value="1"/>
</dbReference>
<evidence type="ECO:0000256" key="4">
    <source>
        <dbReference type="ARBA" id="ARBA00022741"/>
    </source>
</evidence>
<accession>A0A076LKK1</accession>
<proteinExistence type="inferred from homology"/>
<dbReference type="EMBL" id="CP006664">
    <property type="protein sequence ID" value="AIJ08426.1"/>
    <property type="molecule type" value="Genomic_DNA"/>
</dbReference>
<comment type="similarity">
    <text evidence="2 6">Belongs to the CitG/MdcB family.</text>
</comment>
<evidence type="ECO:0000313" key="8">
    <source>
        <dbReference type="Proteomes" id="UP000028681"/>
    </source>
</evidence>
<dbReference type="HAMAP" id="MF_00397">
    <property type="entry name" value="CitG"/>
    <property type="match status" value="1"/>
</dbReference>
<dbReference type="RefSeq" id="WP_034163024.1">
    <property type="nucleotide sequence ID" value="NZ_CP006664.1"/>
</dbReference>
<dbReference type="GeneID" id="33939592"/>
<name>A0A076LKK1_9GAMM</name>
<dbReference type="FunFam" id="1.10.4200.10:FF:000001">
    <property type="entry name" value="Triphosphoribosyl-dephospho-CoA synthase CitG"/>
    <property type="match status" value="1"/>
</dbReference>
<keyword evidence="4 6" id="KW-0547">Nucleotide-binding</keyword>
<dbReference type="GO" id="GO:0016757">
    <property type="term" value="F:glycosyltransferase activity"/>
    <property type="evidence" value="ECO:0007669"/>
    <property type="project" value="UniProtKB-KW"/>
</dbReference>
<dbReference type="InterPro" id="IPR002736">
    <property type="entry name" value="CitG"/>
</dbReference>